<evidence type="ECO:0000256" key="7">
    <source>
        <dbReference type="SAM" id="MobiDB-lite"/>
    </source>
</evidence>
<dbReference type="SMART" id="SM00355">
    <property type="entry name" value="ZnF_C2H2"/>
    <property type="match status" value="5"/>
</dbReference>
<dbReference type="Pfam" id="PF00096">
    <property type="entry name" value="zf-C2H2"/>
    <property type="match status" value="3"/>
</dbReference>
<keyword evidence="2" id="KW-0677">Repeat</keyword>
<evidence type="ECO:0000313" key="10">
    <source>
        <dbReference type="Proteomes" id="UP000694871"/>
    </source>
</evidence>
<evidence type="ECO:0000256" key="3">
    <source>
        <dbReference type="ARBA" id="ARBA00022771"/>
    </source>
</evidence>
<feature type="domain" description="KRAB" evidence="9">
    <location>
        <begin position="204"/>
        <end position="275"/>
    </location>
</feature>
<gene>
    <name evidence="11" type="primary">LOC107119764</name>
</gene>
<feature type="domain" description="C2H2-type" evidence="8">
    <location>
        <begin position="547"/>
        <end position="569"/>
    </location>
</feature>
<evidence type="ECO:0000256" key="1">
    <source>
        <dbReference type="ARBA" id="ARBA00022723"/>
    </source>
</evidence>
<dbReference type="Gene3D" id="6.10.140.140">
    <property type="match status" value="1"/>
</dbReference>
<feature type="region of interest" description="Disordered" evidence="7">
    <location>
        <begin position="565"/>
        <end position="598"/>
    </location>
</feature>
<keyword evidence="5" id="KW-0539">Nucleus</keyword>
<feature type="domain" description="C2H2-type" evidence="8">
    <location>
        <begin position="491"/>
        <end position="518"/>
    </location>
</feature>
<feature type="domain" description="C2H2-type" evidence="8">
    <location>
        <begin position="435"/>
        <end position="462"/>
    </location>
</feature>
<dbReference type="PANTHER" id="PTHR24393:SF153">
    <property type="entry name" value="ZINC FINGER PROTEIN 398"/>
    <property type="match status" value="1"/>
</dbReference>
<dbReference type="SUPFAM" id="SSF57667">
    <property type="entry name" value="beta-beta-alpha zinc fingers"/>
    <property type="match status" value="3"/>
</dbReference>
<accession>A0ABM1KVU5</accession>
<dbReference type="InterPro" id="IPR013087">
    <property type="entry name" value="Znf_C2H2_type"/>
</dbReference>
<dbReference type="CDD" id="cd07765">
    <property type="entry name" value="KRAB_A-box"/>
    <property type="match status" value="1"/>
</dbReference>
<dbReference type="SUPFAM" id="SSF109640">
    <property type="entry name" value="KRAB domain (Kruppel-associated box)"/>
    <property type="match status" value="1"/>
</dbReference>
<evidence type="ECO:0000259" key="9">
    <source>
        <dbReference type="PROSITE" id="PS50805"/>
    </source>
</evidence>
<keyword evidence="4" id="KW-0862">Zinc</keyword>
<reference evidence="11" key="1">
    <citation type="submission" date="2025-08" db="UniProtKB">
        <authorList>
            <consortium name="RefSeq"/>
        </authorList>
    </citation>
    <scope>IDENTIFICATION</scope>
</reference>
<evidence type="ECO:0000256" key="2">
    <source>
        <dbReference type="ARBA" id="ARBA00022737"/>
    </source>
</evidence>
<keyword evidence="3 6" id="KW-0863">Zinc-finger</keyword>
<dbReference type="PANTHER" id="PTHR24393">
    <property type="entry name" value="ZINC FINGER PROTEIN"/>
    <property type="match status" value="1"/>
</dbReference>
<dbReference type="InterPro" id="IPR036236">
    <property type="entry name" value="Znf_C2H2_sf"/>
</dbReference>
<protein>
    <submittedName>
        <fullName evidence="11">Zinc finger protein 282-like</fullName>
    </submittedName>
</protein>
<keyword evidence="10" id="KW-1185">Reference proteome</keyword>
<dbReference type="PROSITE" id="PS50157">
    <property type="entry name" value="ZINC_FINGER_C2H2_2"/>
    <property type="match status" value="5"/>
</dbReference>
<dbReference type="PROSITE" id="PS50805">
    <property type="entry name" value="KRAB"/>
    <property type="match status" value="1"/>
</dbReference>
<dbReference type="Gene3D" id="3.30.160.60">
    <property type="entry name" value="Classic Zinc Finger"/>
    <property type="match status" value="5"/>
</dbReference>
<name>A0ABM1KVU5_GEKJA</name>
<feature type="domain" description="C2H2-type" evidence="8">
    <location>
        <begin position="463"/>
        <end position="490"/>
    </location>
</feature>
<sequence length="598" mass="65262">MPVSPGEQTTGEQSCLWWSSRCALEASGPSWGPSAVGKGGGDGLRLTIAVLQRTNFESSGTFKTNEVFRESMKSSRGASGVQAAPLPDAGFPKEAQLQTATISLWTVVGAVQAMERTVEAHALRLMSLEQRSGTAEKRFAACEKALAELGSRLESRWAVLGTLLQEYGQLQRRLENMENLLKNWNFWVLRVPVSSSGEASKGSAALEEISSHFSHEKWENLQDWQKEMYKNVVKGNCESLISLDFAVSKLESLTCTEERVPPCGLALADSRGAQEPPADTGTGPPAARTEVLSWIKQEDDACGREQMGKVHGSGGTCNYYTVSKLDSLPSDRDEGPACIPFQADMEPEADTISVVQNPADDRGLLPIEDPQPEDPANPPLLLFFPGGSVAPICNGNIGESQPLSSLHGSCVGGRAGGNDPSSPAATAEAAMDRPHTCPECGKTFSLLLSLQIHQMNHQKKKRYECAYCGFAFGCPSELLRHEMTHTKERPYKCTVCGKGFVRKQHLIPHLRLHTGERPYHCTECGKDFICKHHLLEHQRTHTGERPYACAECGKTFRRKKSLKDHLHIHGPGQGPTDSAQGHPDEPQNVTDLRAESAR</sequence>
<keyword evidence="1" id="KW-0479">Metal-binding</keyword>
<dbReference type="InterPro" id="IPR036051">
    <property type="entry name" value="KRAB_dom_sf"/>
</dbReference>
<dbReference type="Pfam" id="PF01352">
    <property type="entry name" value="KRAB"/>
    <property type="match status" value="1"/>
</dbReference>
<dbReference type="SUPFAM" id="SSF57997">
    <property type="entry name" value="Tropomyosin"/>
    <property type="match status" value="1"/>
</dbReference>
<evidence type="ECO:0000313" key="11">
    <source>
        <dbReference type="RefSeq" id="XP_015277832.1"/>
    </source>
</evidence>
<dbReference type="GeneID" id="107119764"/>
<evidence type="ECO:0000256" key="6">
    <source>
        <dbReference type="PROSITE-ProRule" id="PRU00042"/>
    </source>
</evidence>
<evidence type="ECO:0000259" key="8">
    <source>
        <dbReference type="PROSITE" id="PS50157"/>
    </source>
</evidence>
<proteinExistence type="predicted"/>
<dbReference type="PROSITE" id="PS00028">
    <property type="entry name" value="ZINC_FINGER_C2H2_1"/>
    <property type="match status" value="5"/>
</dbReference>
<dbReference type="Proteomes" id="UP000694871">
    <property type="component" value="Unplaced"/>
</dbReference>
<dbReference type="SMART" id="SM00349">
    <property type="entry name" value="KRAB"/>
    <property type="match status" value="1"/>
</dbReference>
<dbReference type="InterPro" id="IPR001909">
    <property type="entry name" value="KRAB"/>
</dbReference>
<feature type="domain" description="C2H2-type" evidence="8">
    <location>
        <begin position="519"/>
        <end position="546"/>
    </location>
</feature>
<organism evidence="10 11">
    <name type="scientific">Gekko japonicus</name>
    <name type="common">Schlegel's Japanese gecko</name>
    <dbReference type="NCBI Taxonomy" id="146911"/>
    <lineage>
        <taxon>Eukaryota</taxon>
        <taxon>Metazoa</taxon>
        <taxon>Chordata</taxon>
        <taxon>Craniata</taxon>
        <taxon>Vertebrata</taxon>
        <taxon>Euteleostomi</taxon>
        <taxon>Lepidosauria</taxon>
        <taxon>Squamata</taxon>
        <taxon>Bifurcata</taxon>
        <taxon>Gekkota</taxon>
        <taxon>Gekkonidae</taxon>
        <taxon>Gekkoninae</taxon>
        <taxon>Gekko</taxon>
    </lineage>
</organism>
<evidence type="ECO:0000256" key="4">
    <source>
        <dbReference type="ARBA" id="ARBA00022833"/>
    </source>
</evidence>
<evidence type="ECO:0000256" key="5">
    <source>
        <dbReference type="ARBA" id="ARBA00023242"/>
    </source>
</evidence>
<dbReference type="RefSeq" id="XP_015277832.1">
    <property type="nucleotide sequence ID" value="XM_015422346.1"/>
</dbReference>